<accession>A0A1X7A5H2</accession>
<dbReference type="Proteomes" id="UP000193495">
    <property type="component" value="Unassembled WGS sequence"/>
</dbReference>
<evidence type="ECO:0000313" key="2">
    <source>
        <dbReference type="EMBL" id="SLN71051.1"/>
    </source>
</evidence>
<dbReference type="OrthoDB" id="7847081at2"/>
<keyword evidence="4" id="KW-1185">Reference proteome</keyword>
<organism evidence="2 3">
    <name type="scientific">Limimaricola soesokkakensis</name>
    <dbReference type="NCBI Taxonomy" id="1343159"/>
    <lineage>
        <taxon>Bacteria</taxon>
        <taxon>Pseudomonadati</taxon>
        <taxon>Pseudomonadota</taxon>
        <taxon>Alphaproteobacteria</taxon>
        <taxon>Rhodobacterales</taxon>
        <taxon>Paracoccaceae</taxon>
        <taxon>Limimaricola</taxon>
    </lineage>
</organism>
<protein>
    <submittedName>
        <fullName evidence="2">Uncharacterized protein</fullName>
    </submittedName>
</protein>
<reference evidence="1 4" key="2">
    <citation type="submission" date="2018-03" db="EMBL/GenBank/DDBJ databases">
        <title>Genomic Encyclopedia of Archaeal and Bacterial Type Strains, Phase II (KMG-II): from individual species to whole genera.</title>
        <authorList>
            <person name="Goeker M."/>
        </authorList>
    </citation>
    <scope>NUCLEOTIDE SEQUENCE [LARGE SCALE GENOMIC DNA]</scope>
    <source>
        <strain evidence="1 4">DSM 29956</strain>
    </source>
</reference>
<gene>
    <name evidence="1" type="ORF">CLV79_12132</name>
    <name evidence="2" type="ORF">LOS8367_03592</name>
</gene>
<dbReference type="EMBL" id="FWFY01000020">
    <property type="protein sequence ID" value="SLN71051.1"/>
    <property type="molecule type" value="Genomic_DNA"/>
</dbReference>
<dbReference type="RefSeq" id="WP_085897885.1">
    <property type="nucleotide sequence ID" value="NZ_FWFY01000020.1"/>
</dbReference>
<name>A0A1X7A5H2_9RHOB</name>
<sequence>MDYLLGVWLSGDHWRVLAFQLIEGGKLPGIDIVLGVISKDISPVSIYAFFMTPQPQLMRAGKMASPIEWLISDCDPDAVAELARNL</sequence>
<dbReference type="Proteomes" id="UP000240624">
    <property type="component" value="Unassembled WGS sequence"/>
</dbReference>
<reference evidence="2 3" key="1">
    <citation type="submission" date="2017-03" db="EMBL/GenBank/DDBJ databases">
        <authorList>
            <person name="Afonso C.L."/>
            <person name="Miller P.J."/>
            <person name="Scott M.A."/>
            <person name="Spackman E."/>
            <person name="Goraichik I."/>
            <person name="Dimitrov K.M."/>
            <person name="Suarez D.L."/>
            <person name="Swayne D.E."/>
        </authorList>
    </citation>
    <scope>NUCLEOTIDE SEQUENCE [LARGE SCALE GENOMIC DNA]</scope>
    <source>
        <strain evidence="2 3">CECT 8367</strain>
    </source>
</reference>
<proteinExistence type="predicted"/>
<dbReference type="EMBL" id="PYGB01000021">
    <property type="protein sequence ID" value="PSK80557.1"/>
    <property type="molecule type" value="Genomic_DNA"/>
</dbReference>
<evidence type="ECO:0000313" key="3">
    <source>
        <dbReference type="Proteomes" id="UP000193495"/>
    </source>
</evidence>
<evidence type="ECO:0000313" key="1">
    <source>
        <dbReference type="EMBL" id="PSK80557.1"/>
    </source>
</evidence>
<dbReference type="AlphaFoldDB" id="A0A1X7A5H2"/>
<evidence type="ECO:0000313" key="4">
    <source>
        <dbReference type="Proteomes" id="UP000240624"/>
    </source>
</evidence>